<keyword evidence="5 8" id="KW-0812">Transmembrane</keyword>
<dbReference type="PANTHER" id="PTHR43470">
    <property type="entry name" value="PHOSPHATE TRANSPORT SYSTEM PERMEASE PROTEIN PSTA-RELATED"/>
    <property type="match status" value="1"/>
</dbReference>
<dbReference type="Proteomes" id="UP000660047">
    <property type="component" value="Unassembled WGS sequence"/>
</dbReference>
<evidence type="ECO:0000256" key="7">
    <source>
        <dbReference type="ARBA" id="ARBA00023136"/>
    </source>
</evidence>
<dbReference type="PANTHER" id="PTHR43470:SF3">
    <property type="entry name" value="PHOSPHATE TRANSPORT SYSTEM PERMEASE PROTEIN PSTA-RELATED"/>
    <property type="match status" value="1"/>
</dbReference>
<dbReference type="SUPFAM" id="SSF161098">
    <property type="entry name" value="MetI-like"/>
    <property type="match status" value="1"/>
</dbReference>
<keyword evidence="3" id="KW-0813">Transport</keyword>
<dbReference type="InterPro" id="IPR005672">
    <property type="entry name" value="Phosphate_PstA"/>
</dbReference>
<sequence length="334" mass="35776">MTERVEGIKTVVACGDDRTKNTIISTKKTAPEDDPSSIVDVDSIEAINKSTWSEKWAEYRKRPGSFIMFIFVHLATLITVLSIGFLLVYVLVKGIPNLNADIFSWEYTSDNCSLVPALINTVYMTLLSLLIAGPIGIFAAIYLVEYAKTGNKLVGVVRITAETLTGIPSIVYGLFGMLFFTNACGLRLSLISGALTLAIMVLPVIMRTTEEALMAVPKSYREGSFGLGAGKLRTVFKVVLPSAVPGILSGIILATGRIVGETAALIYTAGSVAKMATKLTDSTRTLAVHMYLLSKEGLHTDQGYATAVVLLVLVVLINFASDKIAGKVAADKAN</sequence>
<feature type="transmembrane region" description="Helical" evidence="8">
    <location>
        <begin position="123"/>
        <end position="144"/>
    </location>
</feature>
<evidence type="ECO:0000313" key="11">
    <source>
        <dbReference type="Proteomes" id="UP000660047"/>
    </source>
</evidence>
<protein>
    <recommendedName>
        <fullName evidence="8">Phosphate transport system permease protein PstA</fullName>
    </recommendedName>
</protein>
<feature type="transmembrane region" description="Helical" evidence="8">
    <location>
        <begin position="186"/>
        <end position="205"/>
    </location>
</feature>
<dbReference type="Pfam" id="PF00528">
    <property type="entry name" value="BPD_transp_1"/>
    <property type="match status" value="1"/>
</dbReference>
<dbReference type="AlphaFoldDB" id="A0AAI9K2F6"/>
<dbReference type="GO" id="GO:0005315">
    <property type="term" value="F:phosphate transmembrane transporter activity"/>
    <property type="evidence" value="ECO:0007669"/>
    <property type="project" value="InterPro"/>
</dbReference>
<dbReference type="GO" id="GO:0035435">
    <property type="term" value="P:phosphate ion transmembrane transport"/>
    <property type="evidence" value="ECO:0007669"/>
    <property type="project" value="InterPro"/>
</dbReference>
<evidence type="ECO:0000256" key="4">
    <source>
        <dbReference type="ARBA" id="ARBA00022475"/>
    </source>
</evidence>
<comment type="caution">
    <text evidence="10">The sequence shown here is derived from an EMBL/GenBank/DDBJ whole genome shotgun (WGS) entry which is preliminary data.</text>
</comment>
<feature type="transmembrane region" description="Helical" evidence="8">
    <location>
        <begin position="66"/>
        <end position="92"/>
    </location>
</feature>
<dbReference type="PROSITE" id="PS50928">
    <property type="entry name" value="ABC_TM1"/>
    <property type="match status" value="1"/>
</dbReference>
<evidence type="ECO:0000259" key="9">
    <source>
        <dbReference type="PROSITE" id="PS50928"/>
    </source>
</evidence>
<dbReference type="InterPro" id="IPR000515">
    <property type="entry name" value="MetI-like"/>
</dbReference>
<feature type="transmembrane region" description="Helical" evidence="8">
    <location>
        <begin position="238"/>
        <end position="259"/>
    </location>
</feature>
<evidence type="ECO:0000256" key="5">
    <source>
        <dbReference type="ARBA" id="ARBA00022692"/>
    </source>
</evidence>
<dbReference type="NCBIfam" id="TIGR00974">
    <property type="entry name" value="3a0107s02c"/>
    <property type="match status" value="1"/>
</dbReference>
<dbReference type="EMBL" id="BLYL01000004">
    <property type="protein sequence ID" value="GFO93952.1"/>
    <property type="molecule type" value="Genomic_DNA"/>
</dbReference>
<gene>
    <name evidence="10" type="ORF">COEU31_09980</name>
</gene>
<evidence type="ECO:0000256" key="2">
    <source>
        <dbReference type="ARBA" id="ARBA00007069"/>
    </source>
</evidence>
<dbReference type="CDD" id="cd06261">
    <property type="entry name" value="TM_PBP2"/>
    <property type="match status" value="1"/>
</dbReference>
<evidence type="ECO:0000256" key="6">
    <source>
        <dbReference type="ARBA" id="ARBA00022989"/>
    </source>
</evidence>
<dbReference type="Gene3D" id="1.10.3720.10">
    <property type="entry name" value="MetI-like"/>
    <property type="match status" value="1"/>
</dbReference>
<feature type="domain" description="ABC transmembrane type-1" evidence="9">
    <location>
        <begin position="118"/>
        <end position="321"/>
    </location>
</feature>
<proteinExistence type="inferred from homology"/>
<evidence type="ECO:0000256" key="8">
    <source>
        <dbReference type="RuleBase" id="RU363043"/>
    </source>
</evidence>
<dbReference type="RefSeq" id="WP_015533777.1">
    <property type="nucleotide sequence ID" value="NZ_BLYL01000004.1"/>
</dbReference>
<keyword evidence="4 8" id="KW-1003">Cell membrane</keyword>
<keyword evidence="6 8" id="KW-1133">Transmembrane helix</keyword>
<evidence type="ECO:0000256" key="1">
    <source>
        <dbReference type="ARBA" id="ARBA00004651"/>
    </source>
</evidence>
<feature type="transmembrane region" description="Helical" evidence="8">
    <location>
        <begin position="302"/>
        <end position="320"/>
    </location>
</feature>
<dbReference type="InterPro" id="IPR035906">
    <property type="entry name" value="MetI-like_sf"/>
</dbReference>
<name>A0AAI9K2F6_9FIRM</name>
<dbReference type="GO" id="GO:0005886">
    <property type="term" value="C:plasma membrane"/>
    <property type="evidence" value="ECO:0007669"/>
    <property type="project" value="UniProtKB-SubCell"/>
</dbReference>
<keyword evidence="7 8" id="KW-0472">Membrane</keyword>
<organism evidence="10 11">
    <name type="scientific">Coprococcus eutactus</name>
    <dbReference type="NCBI Taxonomy" id="33043"/>
    <lineage>
        <taxon>Bacteria</taxon>
        <taxon>Bacillati</taxon>
        <taxon>Bacillota</taxon>
        <taxon>Clostridia</taxon>
        <taxon>Lachnospirales</taxon>
        <taxon>Lachnospiraceae</taxon>
        <taxon>Coprococcus</taxon>
    </lineage>
</organism>
<evidence type="ECO:0000313" key="10">
    <source>
        <dbReference type="EMBL" id="GFO93952.1"/>
    </source>
</evidence>
<feature type="transmembrane region" description="Helical" evidence="8">
    <location>
        <begin position="156"/>
        <end position="180"/>
    </location>
</feature>
<reference evidence="10" key="1">
    <citation type="submission" date="2020-06" db="EMBL/GenBank/DDBJ databases">
        <title>Characterization of fructooligosaccharide metabolism and fructooligosaccharide-degrading enzymes in human commensal butyrate producers.</title>
        <authorList>
            <person name="Tanno H."/>
            <person name="Fujii T."/>
            <person name="Hirano K."/>
            <person name="Maeno S."/>
            <person name="Tonozuka T."/>
            <person name="Sakamoto M."/>
            <person name="Ohkuma M."/>
            <person name="Tochio T."/>
            <person name="Endo A."/>
        </authorList>
    </citation>
    <scope>NUCLEOTIDE SEQUENCE</scope>
    <source>
        <strain evidence="10">JCM 31265</strain>
    </source>
</reference>
<comment type="subcellular location">
    <subcellularLocation>
        <location evidence="1 8">Cell membrane</location>
        <topology evidence="1 8">Multi-pass membrane protein</topology>
    </subcellularLocation>
</comment>
<accession>A0AAI9K2F6</accession>
<evidence type="ECO:0000256" key="3">
    <source>
        <dbReference type="ARBA" id="ARBA00022448"/>
    </source>
</evidence>
<comment type="similarity">
    <text evidence="2 8">Belongs to the binding-protein-dependent transport system permease family. CysTW subfamily.</text>
</comment>